<dbReference type="FunFam" id="3.40.50.300:FF:000429">
    <property type="entry name" value="Preprotein translocase subunit SecA"/>
    <property type="match status" value="1"/>
</dbReference>
<keyword evidence="16" id="KW-1185">Reference proteome</keyword>
<dbReference type="Pfam" id="PF01043">
    <property type="entry name" value="SecA_PP_bind"/>
    <property type="match status" value="1"/>
</dbReference>
<keyword evidence="9 11" id="KW-0811">Translocation</keyword>
<feature type="domain" description="SecA family profile" evidence="14">
    <location>
        <begin position="30"/>
        <end position="621"/>
    </location>
</feature>
<dbReference type="EC" id="7.4.2.8" evidence="11"/>
<proteinExistence type="inferred from homology"/>
<dbReference type="SMART" id="SM00957">
    <property type="entry name" value="SecA_DEAD"/>
    <property type="match status" value="1"/>
</dbReference>
<dbReference type="InterPro" id="IPR014018">
    <property type="entry name" value="SecA_motor_DEAD"/>
</dbReference>
<dbReference type="InterPro" id="IPR011115">
    <property type="entry name" value="SecA_DEAD"/>
</dbReference>
<dbReference type="InterPro" id="IPR000185">
    <property type="entry name" value="SecA"/>
</dbReference>
<dbReference type="SUPFAM" id="SSF81767">
    <property type="entry name" value="Pre-protein crosslinking domain of SecA"/>
    <property type="match status" value="1"/>
</dbReference>
<dbReference type="GO" id="GO:0005829">
    <property type="term" value="C:cytosol"/>
    <property type="evidence" value="ECO:0007669"/>
    <property type="project" value="TreeGrafter"/>
</dbReference>
<keyword evidence="4" id="KW-0997">Cell inner membrane</keyword>
<feature type="domain" description="Helicase ATP-binding" evidence="12">
    <location>
        <begin position="116"/>
        <end position="273"/>
    </location>
</feature>
<comment type="caution">
    <text evidence="11">Lacks conserved residue(s) required for the propagation of feature annotation.</text>
</comment>
<dbReference type="SUPFAM" id="SSF52540">
    <property type="entry name" value="P-loop containing nucleoside triphosphate hydrolases"/>
    <property type="match status" value="2"/>
</dbReference>
<evidence type="ECO:0000256" key="9">
    <source>
        <dbReference type="ARBA" id="ARBA00023010"/>
    </source>
</evidence>
<evidence type="ECO:0000313" key="15">
    <source>
        <dbReference type="EMBL" id="GAA4941917.1"/>
    </source>
</evidence>
<comment type="caution">
    <text evidence="15">The sequence shown here is derived from an EMBL/GenBank/DDBJ whole genome shotgun (WGS) entry which is preliminary data.</text>
</comment>
<dbReference type="EMBL" id="BAABLX010000013">
    <property type="protein sequence ID" value="GAA4941917.1"/>
    <property type="molecule type" value="Genomic_DNA"/>
</dbReference>
<name>A0AAV3U1Y6_9ALTE</name>
<dbReference type="InterPro" id="IPR044722">
    <property type="entry name" value="SecA_SF2_C"/>
</dbReference>
<dbReference type="PROSITE" id="PS51192">
    <property type="entry name" value="HELICASE_ATP_BIND_1"/>
    <property type="match status" value="1"/>
</dbReference>
<dbReference type="GO" id="GO:0043952">
    <property type="term" value="P:protein transport by the Sec complex"/>
    <property type="evidence" value="ECO:0007669"/>
    <property type="project" value="TreeGrafter"/>
</dbReference>
<dbReference type="InterPro" id="IPR020937">
    <property type="entry name" value="SecA_CS"/>
</dbReference>
<dbReference type="HAMAP" id="MF_01382">
    <property type="entry name" value="SecA"/>
    <property type="match status" value="1"/>
</dbReference>
<evidence type="ECO:0000256" key="3">
    <source>
        <dbReference type="ARBA" id="ARBA00022490"/>
    </source>
</evidence>
<dbReference type="InterPro" id="IPR014001">
    <property type="entry name" value="Helicase_ATP-bd"/>
</dbReference>
<evidence type="ECO:0000256" key="8">
    <source>
        <dbReference type="ARBA" id="ARBA00022967"/>
    </source>
</evidence>
<gene>
    <name evidence="11" type="primary">secA</name>
    <name evidence="15" type="ORF">GCM10025791_20450</name>
</gene>
<dbReference type="GO" id="GO:0005886">
    <property type="term" value="C:plasma membrane"/>
    <property type="evidence" value="ECO:0007669"/>
    <property type="project" value="UniProtKB-SubCell"/>
</dbReference>
<evidence type="ECO:0000256" key="4">
    <source>
        <dbReference type="ARBA" id="ARBA00022519"/>
    </source>
</evidence>
<dbReference type="InterPro" id="IPR001650">
    <property type="entry name" value="Helicase_C-like"/>
</dbReference>
<dbReference type="PROSITE" id="PS01312">
    <property type="entry name" value="SECA"/>
    <property type="match status" value="1"/>
</dbReference>
<comment type="catalytic activity">
    <reaction evidence="11">
        <text>ATP + H2O + cellular proteinSide 1 = ADP + phosphate + cellular proteinSide 2.</text>
        <dbReference type="EC" id="7.4.2.8"/>
    </reaction>
</comment>
<feature type="binding site" evidence="11">
    <location>
        <position position="114"/>
    </location>
    <ligand>
        <name>ATP</name>
        <dbReference type="ChEBI" id="CHEBI:30616"/>
    </ligand>
</feature>
<evidence type="ECO:0000259" key="12">
    <source>
        <dbReference type="PROSITE" id="PS51192"/>
    </source>
</evidence>
<evidence type="ECO:0000256" key="10">
    <source>
        <dbReference type="ARBA" id="ARBA00023136"/>
    </source>
</evidence>
<comment type="subunit">
    <text evidence="11">Monomer and homodimer. Part of the essential Sec protein translocation apparatus which comprises SecA, SecYEG and auxiliary proteins SecDF-YajC and YidC.</text>
</comment>
<evidence type="ECO:0000256" key="6">
    <source>
        <dbReference type="ARBA" id="ARBA00022840"/>
    </source>
</evidence>
<keyword evidence="8 11" id="KW-1278">Translocase</keyword>
<dbReference type="InterPro" id="IPR036670">
    <property type="entry name" value="SecA_X-link_sf"/>
</dbReference>
<dbReference type="PANTHER" id="PTHR30612">
    <property type="entry name" value="SECA INNER MEMBRANE COMPONENT OF SEC PROTEIN SECRETION SYSTEM"/>
    <property type="match status" value="1"/>
</dbReference>
<dbReference type="CDD" id="cd17928">
    <property type="entry name" value="DEXDc_SecA"/>
    <property type="match status" value="1"/>
</dbReference>
<keyword evidence="3 11" id="KW-0963">Cytoplasm</keyword>
<organism evidence="15 16">
    <name type="scientific">Halioxenophilus aromaticivorans</name>
    <dbReference type="NCBI Taxonomy" id="1306992"/>
    <lineage>
        <taxon>Bacteria</taxon>
        <taxon>Pseudomonadati</taxon>
        <taxon>Pseudomonadota</taxon>
        <taxon>Gammaproteobacteria</taxon>
        <taxon>Alteromonadales</taxon>
        <taxon>Alteromonadaceae</taxon>
        <taxon>Halioxenophilus</taxon>
    </lineage>
</organism>
<dbReference type="Proteomes" id="UP001409585">
    <property type="component" value="Unassembled WGS sequence"/>
</dbReference>
<dbReference type="AlphaFoldDB" id="A0AAV3U1Y6"/>
<evidence type="ECO:0000259" key="13">
    <source>
        <dbReference type="PROSITE" id="PS51194"/>
    </source>
</evidence>
<keyword evidence="2 11" id="KW-1003">Cell membrane</keyword>
<evidence type="ECO:0000313" key="16">
    <source>
        <dbReference type="Proteomes" id="UP001409585"/>
    </source>
</evidence>
<feature type="domain" description="Helicase C-terminal" evidence="13">
    <location>
        <begin position="465"/>
        <end position="627"/>
    </location>
</feature>
<protein>
    <recommendedName>
        <fullName evidence="11">Protein translocase subunit SecA</fullName>
        <ecNumber evidence="11">7.4.2.8</ecNumber>
    </recommendedName>
</protein>
<dbReference type="GO" id="GO:0006605">
    <property type="term" value="P:protein targeting"/>
    <property type="evidence" value="ECO:0007669"/>
    <property type="project" value="UniProtKB-UniRule"/>
</dbReference>
<dbReference type="GO" id="GO:0005524">
    <property type="term" value="F:ATP binding"/>
    <property type="evidence" value="ECO:0007669"/>
    <property type="project" value="UniProtKB-UniRule"/>
</dbReference>
<keyword evidence="6 11" id="KW-0067">ATP-binding</keyword>
<dbReference type="PANTHER" id="PTHR30612:SF0">
    <property type="entry name" value="CHLOROPLAST PROTEIN-TRANSPORTING ATPASE"/>
    <property type="match status" value="1"/>
</dbReference>
<evidence type="ECO:0000256" key="1">
    <source>
        <dbReference type="ARBA" id="ARBA00022448"/>
    </source>
</evidence>
<dbReference type="RefSeq" id="WP_345421159.1">
    <property type="nucleotide sequence ID" value="NZ_AP031496.1"/>
</dbReference>
<keyword evidence="7 11" id="KW-0653">Protein transport</keyword>
<reference evidence="16" key="1">
    <citation type="journal article" date="2019" name="Int. J. Syst. Evol. Microbiol.">
        <title>The Global Catalogue of Microorganisms (GCM) 10K type strain sequencing project: providing services to taxonomists for standard genome sequencing and annotation.</title>
        <authorList>
            <consortium name="The Broad Institute Genomics Platform"/>
            <consortium name="The Broad Institute Genome Sequencing Center for Infectious Disease"/>
            <person name="Wu L."/>
            <person name="Ma J."/>
        </authorList>
    </citation>
    <scope>NUCLEOTIDE SEQUENCE [LARGE SCALE GENOMIC DNA]</scope>
    <source>
        <strain evidence="16">JCM 19134</strain>
    </source>
</reference>
<dbReference type="Pfam" id="PF21090">
    <property type="entry name" value="P-loop_SecA"/>
    <property type="match status" value="2"/>
</dbReference>
<dbReference type="GO" id="GO:0008564">
    <property type="term" value="F:protein-exporting ATPase activity"/>
    <property type="evidence" value="ECO:0007669"/>
    <property type="project" value="UniProtKB-EC"/>
</dbReference>
<dbReference type="Gene3D" id="3.90.1440.10">
    <property type="entry name" value="SecA, preprotein cross-linking domain"/>
    <property type="match status" value="1"/>
</dbReference>
<dbReference type="InterPro" id="IPR027417">
    <property type="entry name" value="P-loop_NTPase"/>
</dbReference>
<dbReference type="Gene3D" id="3.40.50.300">
    <property type="entry name" value="P-loop containing nucleotide triphosphate hydrolases"/>
    <property type="match status" value="2"/>
</dbReference>
<evidence type="ECO:0000259" key="14">
    <source>
        <dbReference type="PROSITE" id="PS51196"/>
    </source>
</evidence>
<sequence>MPNVVLKPGLTLGPYPERKEDQADELEQRLRTALHKLRSKHNQKTLAPQILARKVNKAAQGFDALSDDQLNKVINKLRTDLRYKGLKPGLIVGAFAVIREAAERALGKRFHDVQLLGGWTMINGTIAEMETGQGKTFTTTLPACTAALAGIPVHIMTANDYLAQRDQETLAPLYQRLGLTSSVLSDGQAHAVRQQIYQSAIVHGSGPQFTFDYLRDRLAMGAEASPNQLYLHQQIARKKGLAPPLLMRGLCFAIVDEIDSVLIDEARTPLIISRQRQSSDEQNQCIDALFLARALNQESDFKLTPETRSAQLTTAGKLHLTELCRTLGEAWQRHRHREFYTEQALRALYLFHREKDYIVRDKRVMIVDPLTGRTMPDRSWDQGLHQLIEAKEGVEITGVRDAQAKITYQEFFRRYLFLTGLSGTVTESATELRSVYGLEYQRIPTHQSSRRQYQKERIYSTEECLKQALLTEIKSLHGCGQPLLIGTRSIEESQQCSQWLHNSGLPHRVFNAHQDAEEANIIAAAGNAGAITIATNMAGRGTDIALGQGVAQMGGLHVIAIGRNSSRRVDRQLFGRCARQGDPGSVSAYGSLQDPAISQFYPTAILKLVRCFAKKSRPLPAALGALIARLPQRRQERQERKQRLSLIKQNQFLSRALAFSGHGE</sequence>
<dbReference type="PRINTS" id="PR00906">
    <property type="entry name" value="SECA"/>
</dbReference>
<evidence type="ECO:0000256" key="11">
    <source>
        <dbReference type="HAMAP-Rule" id="MF_01382"/>
    </source>
</evidence>
<dbReference type="GO" id="GO:0065002">
    <property type="term" value="P:intracellular protein transmembrane transport"/>
    <property type="evidence" value="ECO:0007669"/>
    <property type="project" value="UniProtKB-UniRule"/>
</dbReference>
<dbReference type="GO" id="GO:0017038">
    <property type="term" value="P:protein import"/>
    <property type="evidence" value="ECO:0007669"/>
    <property type="project" value="InterPro"/>
</dbReference>
<comment type="subcellular location">
    <subcellularLocation>
        <location evidence="11">Cell membrane</location>
        <topology evidence="11">Peripheral membrane protein</topology>
        <orientation evidence="11">Cytoplasmic side</orientation>
    </subcellularLocation>
    <subcellularLocation>
        <location evidence="11">Cytoplasm</location>
    </subcellularLocation>
    <text evidence="11">Distribution is 50-50.</text>
</comment>
<dbReference type="GO" id="GO:0031522">
    <property type="term" value="C:cell envelope Sec protein transport complex"/>
    <property type="evidence" value="ECO:0007669"/>
    <property type="project" value="TreeGrafter"/>
</dbReference>
<dbReference type="PROSITE" id="PS51194">
    <property type="entry name" value="HELICASE_CTER"/>
    <property type="match status" value="1"/>
</dbReference>
<dbReference type="PROSITE" id="PS51196">
    <property type="entry name" value="SECA_MOTOR_DEAD"/>
    <property type="match status" value="1"/>
</dbReference>
<dbReference type="InterPro" id="IPR011130">
    <property type="entry name" value="SecA_preprotein_X-link_dom"/>
</dbReference>
<evidence type="ECO:0000256" key="5">
    <source>
        <dbReference type="ARBA" id="ARBA00022741"/>
    </source>
</evidence>
<accession>A0AAV3U1Y6</accession>
<keyword evidence="10 11" id="KW-0472">Membrane</keyword>
<keyword evidence="1 11" id="KW-0813">Transport</keyword>
<evidence type="ECO:0000256" key="7">
    <source>
        <dbReference type="ARBA" id="ARBA00022927"/>
    </source>
</evidence>
<dbReference type="Pfam" id="PF07517">
    <property type="entry name" value="SecA_DEAD"/>
    <property type="match status" value="1"/>
</dbReference>
<evidence type="ECO:0000256" key="2">
    <source>
        <dbReference type="ARBA" id="ARBA00022475"/>
    </source>
</evidence>
<feature type="binding site" evidence="11">
    <location>
        <position position="543"/>
    </location>
    <ligand>
        <name>ATP</name>
        <dbReference type="ChEBI" id="CHEBI:30616"/>
    </ligand>
</feature>
<comment type="function">
    <text evidence="11">Part of the Sec protein translocase complex. Interacts with the SecYEG preprotein conducting channel. Has a central role in coupling the hydrolysis of ATP to the transfer of proteins into and across the cell membrane, serving both as a receptor for the preprotein-SecB complex and as an ATP-driven molecular motor driving the stepwise translocation of polypeptide chains across the membrane.</text>
</comment>
<keyword evidence="5 11" id="KW-0547">Nucleotide-binding</keyword>
<dbReference type="SMART" id="SM00958">
    <property type="entry name" value="SecA_PP_bind"/>
    <property type="match status" value="1"/>
</dbReference>
<comment type="similarity">
    <text evidence="11">Belongs to the SecA family.</text>
</comment>